<sequence>MITPPPSRWYGLDIETDTTVNGLDATVAAIVAVAVSTAEEDFVLQGEEVQILTDLEELISSLAPGVLITWNGNYFDLPFIAERAARRGVEMSLQFGPAESSRWPAARHPRPYACSWGEHRHLDGYQLYRADLGRQFKISCGLKPLSRMLGLSPVEVDRTQIHHLSEQEMHEYVASDARLARELVARRMPLAYAHCDVPVLTH</sequence>
<gene>
    <name evidence="2" type="ORF">UFOPK3519_00288</name>
</gene>
<dbReference type="AlphaFoldDB" id="A0A6J7FFV4"/>
<name>A0A6J7FFV4_9ZZZZ</name>
<feature type="domain" description="DNA-directed DNA polymerase family B exonuclease" evidence="1">
    <location>
        <begin position="47"/>
        <end position="94"/>
    </location>
</feature>
<dbReference type="GO" id="GO:0003676">
    <property type="term" value="F:nucleic acid binding"/>
    <property type="evidence" value="ECO:0007669"/>
    <property type="project" value="InterPro"/>
</dbReference>
<dbReference type="InterPro" id="IPR006133">
    <property type="entry name" value="DNA-dir_DNA_pol_B_exonuc"/>
</dbReference>
<dbReference type="EMBL" id="CAFBMG010000012">
    <property type="protein sequence ID" value="CAB4891269.1"/>
    <property type="molecule type" value="Genomic_DNA"/>
</dbReference>
<evidence type="ECO:0000259" key="1">
    <source>
        <dbReference type="Pfam" id="PF03104"/>
    </source>
</evidence>
<dbReference type="Pfam" id="PF03104">
    <property type="entry name" value="DNA_pol_B_exo1"/>
    <property type="match status" value="1"/>
</dbReference>
<dbReference type="InterPro" id="IPR012337">
    <property type="entry name" value="RNaseH-like_sf"/>
</dbReference>
<proteinExistence type="predicted"/>
<reference evidence="2" key="1">
    <citation type="submission" date="2020-05" db="EMBL/GenBank/DDBJ databases">
        <authorList>
            <person name="Chiriac C."/>
            <person name="Salcher M."/>
            <person name="Ghai R."/>
            <person name="Kavagutti S V."/>
        </authorList>
    </citation>
    <scope>NUCLEOTIDE SEQUENCE</scope>
</reference>
<organism evidence="2">
    <name type="scientific">freshwater metagenome</name>
    <dbReference type="NCBI Taxonomy" id="449393"/>
    <lineage>
        <taxon>unclassified sequences</taxon>
        <taxon>metagenomes</taxon>
        <taxon>ecological metagenomes</taxon>
    </lineage>
</organism>
<dbReference type="Gene3D" id="3.30.420.10">
    <property type="entry name" value="Ribonuclease H-like superfamily/Ribonuclease H"/>
    <property type="match status" value="1"/>
</dbReference>
<evidence type="ECO:0000313" key="2">
    <source>
        <dbReference type="EMBL" id="CAB4891269.1"/>
    </source>
</evidence>
<dbReference type="InterPro" id="IPR036397">
    <property type="entry name" value="RNaseH_sf"/>
</dbReference>
<dbReference type="SUPFAM" id="SSF53098">
    <property type="entry name" value="Ribonuclease H-like"/>
    <property type="match status" value="1"/>
</dbReference>
<protein>
    <submittedName>
        <fullName evidence="2">Unannotated protein</fullName>
    </submittedName>
</protein>
<accession>A0A6J7FFV4</accession>